<dbReference type="Gene3D" id="3.40.605.10">
    <property type="entry name" value="Aldehyde Dehydrogenase, Chain A, domain 1"/>
    <property type="match status" value="1"/>
</dbReference>
<keyword evidence="6" id="KW-0175">Coiled coil</keyword>
<organism evidence="8 9">
    <name type="scientific">Bacillus carboniphilus</name>
    <dbReference type="NCBI Taxonomy" id="86663"/>
    <lineage>
        <taxon>Bacteria</taxon>
        <taxon>Bacillati</taxon>
        <taxon>Bacillota</taxon>
        <taxon>Bacilli</taxon>
        <taxon>Bacillales</taxon>
        <taxon>Bacillaceae</taxon>
        <taxon>Bacillus</taxon>
    </lineage>
</organism>
<dbReference type="PANTHER" id="PTHR43570">
    <property type="entry name" value="ALDEHYDE DEHYDROGENASE"/>
    <property type="match status" value="1"/>
</dbReference>
<evidence type="ECO:0000256" key="6">
    <source>
        <dbReference type="SAM" id="Coils"/>
    </source>
</evidence>
<feature type="active site" evidence="4">
    <location>
        <position position="220"/>
    </location>
</feature>
<dbReference type="Gene3D" id="3.40.309.10">
    <property type="entry name" value="Aldehyde Dehydrogenase, Chain A, domain 2"/>
    <property type="match status" value="1"/>
</dbReference>
<gene>
    <name evidence="8" type="ORF">LC087_10120</name>
</gene>
<dbReference type="InterPro" id="IPR016163">
    <property type="entry name" value="Ald_DH_C"/>
</dbReference>
<evidence type="ECO:0000259" key="7">
    <source>
        <dbReference type="Pfam" id="PF00171"/>
    </source>
</evidence>
<feature type="domain" description="Aldehyde dehydrogenase" evidence="7">
    <location>
        <begin position="13"/>
        <end position="438"/>
    </location>
</feature>
<dbReference type="InterPro" id="IPR012394">
    <property type="entry name" value="Aldehyde_DH_NAD(P)"/>
</dbReference>
<evidence type="ECO:0000256" key="2">
    <source>
        <dbReference type="ARBA" id="ARBA00023002"/>
    </source>
</evidence>
<evidence type="ECO:0000256" key="5">
    <source>
        <dbReference type="RuleBase" id="RU003345"/>
    </source>
</evidence>
<dbReference type="InterPro" id="IPR016160">
    <property type="entry name" value="Ald_DH_CS_CYS"/>
</dbReference>
<evidence type="ECO:0000313" key="9">
    <source>
        <dbReference type="Proteomes" id="UP001197974"/>
    </source>
</evidence>
<dbReference type="SUPFAM" id="SSF53720">
    <property type="entry name" value="ALDH-like"/>
    <property type="match status" value="1"/>
</dbReference>
<dbReference type="Pfam" id="PF00171">
    <property type="entry name" value="Aldedh"/>
    <property type="match status" value="1"/>
</dbReference>
<dbReference type="Proteomes" id="UP001197974">
    <property type="component" value="Chromosome"/>
</dbReference>
<evidence type="ECO:0000256" key="3">
    <source>
        <dbReference type="PIRNR" id="PIRNR036492"/>
    </source>
</evidence>
<accession>A0ABY9JRD7</accession>
<dbReference type="PANTHER" id="PTHR43570:SF16">
    <property type="entry name" value="ALDEHYDE DEHYDROGENASE TYPE III, ISOFORM Q"/>
    <property type="match status" value="1"/>
</dbReference>
<dbReference type="InterPro" id="IPR016162">
    <property type="entry name" value="Ald_DH_N"/>
</dbReference>
<evidence type="ECO:0000256" key="1">
    <source>
        <dbReference type="ARBA" id="ARBA00009986"/>
    </source>
</evidence>
<sequence>METALETQSIETLIDEHVKRQKDYFRAGHTRSIEERVNQLQTLKELIKANEKEILNALKKDLNKSETEAYLTEIGILFEEIRFALKHIHQWTKPKKVKTARTHIGSKSYQVSEPYGVSLIISPWNYPFQLAIAPLIGAIAAGNTAIIKPSELTPNVSSIIARMINENFHPGYMYVIEGGIETNQQLLKQPFDYIFFTGSVPVGKIVMEAAGKQLIPVTLELGGKSPCIVHKDADIALAAKRIAFGKLTNAGQTCVAPDYLFVHEDIKESFINEYTSIVKKFYGDQPLEDEKYGRIVNSKHFKRVESYLNDGHILFGGRTNEAILKIEPTLMEPESLEVPVMQEEIFGPILPILTYQNIQEVIDTTSQYPKPLALYLFTKDSTIEDQVVENISYGGGCINDTIMHLASPYLPFGGVGESGIGSYHGEDSFHTFSHHKSILKQTNKMDLPFRYPNAKNSLAIIKRLMK</sequence>
<dbReference type="EMBL" id="CP129013">
    <property type="protein sequence ID" value="WLR41288.1"/>
    <property type="molecule type" value="Genomic_DNA"/>
</dbReference>
<dbReference type="PIRSF" id="PIRSF036492">
    <property type="entry name" value="ALDH"/>
    <property type="match status" value="1"/>
</dbReference>
<dbReference type="InterPro" id="IPR016161">
    <property type="entry name" value="Ald_DH/histidinol_DH"/>
</dbReference>
<keyword evidence="9" id="KW-1185">Reference proteome</keyword>
<dbReference type="PROSITE" id="PS00687">
    <property type="entry name" value="ALDEHYDE_DEHYDR_GLU"/>
    <property type="match status" value="1"/>
</dbReference>
<comment type="similarity">
    <text evidence="1 3 5">Belongs to the aldehyde dehydrogenase family.</text>
</comment>
<dbReference type="PROSITE" id="PS00070">
    <property type="entry name" value="ALDEHYDE_DEHYDR_CYS"/>
    <property type="match status" value="1"/>
</dbReference>
<proteinExistence type="inferred from homology"/>
<reference evidence="8 9" key="1">
    <citation type="submission" date="2023-06" db="EMBL/GenBank/DDBJ databases">
        <title>Five Gram-positive bacteria isolated from mangrove sediments in Shenzhen, Guangdong, China.</title>
        <authorList>
            <person name="Yu S."/>
            <person name="Zheng W."/>
            <person name="Huang Y."/>
        </authorList>
    </citation>
    <scope>NUCLEOTIDE SEQUENCE [LARGE SCALE GENOMIC DNA]</scope>
    <source>
        <strain evidence="8 9">SaN35-3</strain>
    </source>
</reference>
<evidence type="ECO:0000313" key="8">
    <source>
        <dbReference type="EMBL" id="WLR41288.1"/>
    </source>
</evidence>
<dbReference type="CDD" id="cd07136">
    <property type="entry name" value="ALDH_YwdH-P39616"/>
    <property type="match status" value="1"/>
</dbReference>
<feature type="coiled-coil region" evidence="6">
    <location>
        <begin position="33"/>
        <end position="68"/>
    </location>
</feature>
<protein>
    <recommendedName>
        <fullName evidence="3">Aldehyde dehydrogenase</fullName>
    </recommendedName>
</protein>
<keyword evidence="2 3" id="KW-0560">Oxidoreductase</keyword>
<evidence type="ECO:0000256" key="4">
    <source>
        <dbReference type="PROSITE-ProRule" id="PRU10007"/>
    </source>
</evidence>
<dbReference type="RefSeq" id="WP_226540305.1">
    <property type="nucleotide sequence ID" value="NZ_CP129013.1"/>
</dbReference>
<name>A0ABY9JRD7_9BACI</name>
<dbReference type="InterPro" id="IPR029510">
    <property type="entry name" value="Ald_DH_CS_GLU"/>
</dbReference>
<dbReference type="InterPro" id="IPR015590">
    <property type="entry name" value="Aldehyde_DH_dom"/>
</dbReference>